<dbReference type="Pfam" id="PF03062">
    <property type="entry name" value="MBOAT"/>
    <property type="match status" value="1"/>
</dbReference>
<evidence type="ECO:0000256" key="1">
    <source>
        <dbReference type="ARBA" id="ARBA00004651"/>
    </source>
</evidence>
<feature type="transmembrane region" description="Helical" evidence="8">
    <location>
        <begin position="152"/>
        <end position="171"/>
    </location>
</feature>
<dbReference type="InterPro" id="IPR051085">
    <property type="entry name" value="MB_O-acyltransferase"/>
</dbReference>
<dbReference type="PANTHER" id="PTHR13285">
    <property type="entry name" value="ACYLTRANSFERASE"/>
    <property type="match status" value="1"/>
</dbReference>
<dbReference type="InterPro" id="IPR024194">
    <property type="entry name" value="Ac/AlaTfrase_AlgI/DltB"/>
</dbReference>
<evidence type="ECO:0000256" key="6">
    <source>
        <dbReference type="ARBA" id="ARBA00023136"/>
    </source>
</evidence>
<feature type="transmembrane region" description="Helical" evidence="8">
    <location>
        <begin position="452"/>
        <end position="474"/>
    </location>
</feature>
<name>A0A255ZP34_9FLAO</name>
<keyword evidence="6 7" id="KW-0472">Membrane</keyword>
<evidence type="ECO:0000313" key="9">
    <source>
        <dbReference type="EMBL" id="OYQ43248.1"/>
    </source>
</evidence>
<dbReference type="PANTHER" id="PTHR13285:SF18">
    <property type="entry name" value="PROTEIN-CYSTEINE N-PALMITOYLTRANSFERASE RASP"/>
    <property type="match status" value="1"/>
</dbReference>
<evidence type="ECO:0000313" key="10">
    <source>
        <dbReference type="Proteomes" id="UP000216035"/>
    </source>
</evidence>
<dbReference type="GO" id="GO:0005886">
    <property type="term" value="C:plasma membrane"/>
    <property type="evidence" value="ECO:0007669"/>
    <property type="project" value="UniProtKB-SubCell"/>
</dbReference>
<dbReference type="InterPro" id="IPR004299">
    <property type="entry name" value="MBOAT_fam"/>
</dbReference>
<dbReference type="GO" id="GO:0016746">
    <property type="term" value="F:acyltransferase activity"/>
    <property type="evidence" value="ECO:0007669"/>
    <property type="project" value="UniProtKB-KW"/>
</dbReference>
<keyword evidence="5 8" id="KW-1133">Transmembrane helix</keyword>
<organism evidence="9 10">
    <name type="scientific">Flavobacterium aurantiibacter</name>
    <dbReference type="NCBI Taxonomy" id="2023067"/>
    <lineage>
        <taxon>Bacteria</taxon>
        <taxon>Pseudomonadati</taxon>
        <taxon>Bacteroidota</taxon>
        <taxon>Flavobacteriia</taxon>
        <taxon>Flavobacteriales</taxon>
        <taxon>Flavobacteriaceae</taxon>
        <taxon>Flavobacterium</taxon>
    </lineage>
</organism>
<evidence type="ECO:0000256" key="7">
    <source>
        <dbReference type="PIRNR" id="PIRNR016636"/>
    </source>
</evidence>
<evidence type="ECO:0000256" key="5">
    <source>
        <dbReference type="ARBA" id="ARBA00022989"/>
    </source>
</evidence>
<protein>
    <submittedName>
        <fullName evidence="9">Membrane-bound O-acyltransferase family protein</fullName>
    </submittedName>
</protein>
<dbReference type="Proteomes" id="UP000216035">
    <property type="component" value="Unassembled WGS sequence"/>
</dbReference>
<evidence type="ECO:0000256" key="2">
    <source>
        <dbReference type="ARBA" id="ARBA00010323"/>
    </source>
</evidence>
<sequence>MLFNSFDYALFLPIVFGLYWIRFQNSIKWQNSLLLGASFLFYGFWDYRFLALLGFSTLLDYYCAFKIDREKVLKKRKLWLWVSVGMNLAFLGYFKYVNFFIDSFSQLLENIGFNIGMHSLEIILPVGISFYTFHGISYIIDVYKERIKPERNIITYALFVSYFPLLVAGPIERATHLLPQLKKSRKFSYDAAIQGFYQIAWGFFKKVVVADQCAVVANAAFDNSENHDSTFLALGAICFAFQIYGDFSGYSDIALGTSKLFGIELIQNFKQPYFSRDIAEFWRRWHLSLSNWFRDYVYIPLGGNRQGKVKTIRNTLIVFLLSGFWHGANLTFVFWGLLHALFFLPLIFLNQTKKHLGIVAEHRMIPRLQELFQMSVTFLLVCFAWIFFRSKSINEAFLYIENLLAFSKYKNSSGWPENTKLTIVLLVLFVGIDWLSRGREHPIFGKYQYTKCLLLLLSILVFGVFTTRTTFIYFQF</sequence>
<feature type="transmembrane region" description="Helical" evidence="8">
    <location>
        <begin position="78"/>
        <end position="101"/>
    </location>
</feature>
<feature type="transmembrane region" description="Helical" evidence="8">
    <location>
        <begin position="371"/>
        <end position="388"/>
    </location>
</feature>
<accession>A0A255ZP34</accession>
<dbReference type="InterPro" id="IPR028362">
    <property type="entry name" value="AlgI"/>
</dbReference>
<keyword evidence="3 7" id="KW-1003">Cell membrane</keyword>
<dbReference type="AlphaFoldDB" id="A0A255ZP34"/>
<proteinExistence type="inferred from homology"/>
<reference evidence="9 10" key="1">
    <citation type="submission" date="2017-07" db="EMBL/GenBank/DDBJ databases">
        <title>Flavobacterium cyanobacteriorum sp. nov., isolated from cyanobacterial aggregates in a eutrophic lake.</title>
        <authorList>
            <person name="Cai H."/>
        </authorList>
    </citation>
    <scope>NUCLEOTIDE SEQUENCE [LARGE SCALE GENOMIC DNA]</scope>
    <source>
        <strain evidence="9 10">TH167</strain>
    </source>
</reference>
<feature type="transmembrane region" description="Helical" evidence="8">
    <location>
        <begin position="122"/>
        <end position="140"/>
    </location>
</feature>
<dbReference type="RefSeq" id="WP_094486824.1">
    <property type="nucleotide sequence ID" value="NZ_NOXX01000207.1"/>
</dbReference>
<keyword evidence="10" id="KW-1185">Reference proteome</keyword>
<keyword evidence="7 9" id="KW-0012">Acyltransferase</keyword>
<evidence type="ECO:0000256" key="4">
    <source>
        <dbReference type="ARBA" id="ARBA00022692"/>
    </source>
</evidence>
<gene>
    <name evidence="9" type="ORF">CHX27_10885</name>
</gene>
<evidence type="ECO:0000256" key="8">
    <source>
        <dbReference type="SAM" id="Phobius"/>
    </source>
</evidence>
<dbReference type="PIRSF" id="PIRSF500217">
    <property type="entry name" value="AlgI"/>
    <property type="match status" value="1"/>
</dbReference>
<dbReference type="EMBL" id="NOXX01000207">
    <property type="protein sequence ID" value="OYQ43248.1"/>
    <property type="molecule type" value="Genomic_DNA"/>
</dbReference>
<comment type="subcellular location">
    <subcellularLocation>
        <location evidence="1">Cell membrane</location>
        <topology evidence="1">Multi-pass membrane protein</topology>
    </subcellularLocation>
</comment>
<keyword evidence="4 8" id="KW-0812">Transmembrane</keyword>
<keyword evidence="7 9" id="KW-0808">Transferase</keyword>
<feature type="transmembrane region" description="Helical" evidence="8">
    <location>
        <begin position="6"/>
        <end position="21"/>
    </location>
</feature>
<dbReference type="GO" id="GO:0042121">
    <property type="term" value="P:alginic acid biosynthetic process"/>
    <property type="evidence" value="ECO:0007669"/>
    <property type="project" value="InterPro"/>
</dbReference>
<comment type="caution">
    <text evidence="9">The sequence shown here is derived from an EMBL/GenBank/DDBJ whole genome shotgun (WGS) entry which is preliminary data.</text>
</comment>
<evidence type="ECO:0000256" key="3">
    <source>
        <dbReference type="ARBA" id="ARBA00022475"/>
    </source>
</evidence>
<comment type="similarity">
    <text evidence="2 7">Belongs to the membrane-bound acyltransferase family.</text>
</comment>
<dbReference type="OrthoDB" id="9805788at2"/>
<dbReference type="PIRSF" id="PIRSF016636">
    <property type="entry name" value="AlgI_DltB"/>
    <property type="match status" value="1"/>
</dbReference>
<feature type="transmembrane region" description="Helical" evidence="8">
    <location>
        <begin position="33"/>
        <end position="58"/>
    </location>
</feature>